<keyword evidence="1" id="KW-1133">Transmembrane helix</keyword>
<accession>A0A644X9D9</accession>
<feature type="transmembrane region" description="Helical" evidence="1">
    <location>
        <begin position="50"/>
        <end position="72"/>
    </location>
</feature>
<sequence length="167" mass="17997">MSMSSELLGKKQEAYGKKIPGLGLYASVLLPIIALLQLMLLVLQFQTLSWLVPFFVLNCLALVLCALAFFALRKYDAFSFWCNLAFLVSLLVAKAAYVVWALSEVAASGGAGAVKAAQASGYVGLSMLHAGPAAVTMVFEILLLAASVFYLVVFLRNRKFFFTALAA</sequence>
<dbReference type="AlphaFoldDB" id="A0A644X9D9"/>
<gene>
    <name evidence="2" type="ORF">SDC9_59150</name>
</gene>
<keyword evidence="1" id="KW-0812">Transmembrane</keyword>
<feature type="transmembrane region" description="Helical" evidence="1">
    <location>
        <begin position="84"/>
        <end position="102"/>
    </location>
</feature>
<keyword evidence="1" id="KW-0472">Membrane</keyword>
<evidence type="ECO:0000256" key="1">
    <source>
        <dbReference type="SAM" id="Phobius"/>
    </source>
</evidence>
<proteinExistence type="predicted"/>
<name>A0A644X9D9_9ZZZZ</name>
<evidence type="ECO:0000313" key="2">
    <source>
        <dbReference type="EMBL" id="MPM12796.1"/>
    </source>
</evidence>
<feature type="transmembrane region" description="Helical" evidence="1">
    <location>
        <begin position="21"/>
        <end position="44"/>
    </location>
</feature>
<reference evidence="2" key="1">
    <citation type="submission" date="2019-08" db="EMBL/GenBank/DDBJ databases">
        <authorList>
            <person name="Kucharzyk K."/>
            <person name="Murdoch R.W."/>
            <person name="Higgins S."/>
            <person name="Loffler F."/>
        </authorList>
    </citation>
    <scope>NUCLEOTIDE SEQUENCE</scope>
</reference>
<feature type="transmembrane region" description="Helical" evidence="1">
    <location>
        <begin position="133"/>
        <end position="155"/>
    </location>
</feature>
<organism evidence="2">
    <name type="scientific">bioreactor metagenome</name>
    <dbReference type="NCBI Taxonomy" id="1076179"/>
    <lineage>
        <taxon>unclassified sequences</taxon>
        <taxon>metagenomes</taxon>
        <taxon>ecological metagenomes</taxon>
    </lineage>
</organism>
<dbReference type="EMBL" id="VSSQ01002023">
    <property type="protein sequence ID" value="MPM12796.1"/>
    <property type="molecule type" value="Genomic_DNA"/>
</dbReference>
<comment type="caution">
    <text evidence="2">The sequence shown here is derived from an EMBL/GenBank/DDBJ whole genome shotgun (WGS) entry which is preliminary data.</text>
</comment>
<protein>
    <submittedName>
        <fullName evidence="2">Uncharacterized protein</fullName>
    </submittedName>
</protein>